<reference evidence="8" key="2">
    <citation type="submission" date="2015-02" db="UniProtKB">
        <authorList>
            <consortium name="EnsemblMetazoa"/>
        </authorList>
    </citation>
    <scope>IDENTIFICATION</scope>
</reference>
<dbReference type="PANTHER" id="PTHR12772:SF0">
    <property type="entry name" value="DNA REPLICATION COMPLEX GINS PROTEIN PSF2"/>
    <property type="match status" value="1"/>
</dbReference>
<organism evidence="8 9">
    <name type="scientific">Strigamia maritima</name>
    <name type="common">European centipede</name>
    <name type="synonym">Geophilus maritimus</name>
    <dbReference type="NCBI Taxonomy" id="126957"/>
    <lineage>
        <taxon>Eukaryota</taxon>
        <taxon>Metazoa</taxon>
        <taxon>Ecdysozoa</taxon>
        <taxon>Arthropoda</taxon>
        <taxon>Myriapoda</taxon>
        <taxon>Chilopoda</taxon>
        <taxon>Pleurostigmophora</taxon>
        <taxon>Geophilomorpha</taxon>
        <taxon>Linotaeniidae</taxon>
        <taxon>Strigamia</taxon>
    </lineage>
</organism>
<feature type="domain" description="GINS subunit" evidence="6">
    <location>
        <begin position="99"/>
        <end position="204"/>
    </location>
</feature>
<evidence type="ECO:0000256" key="5">
    <source>
        <dbReference type="PIRNR" id="PIRNR028998"/>
    </source>
</evidence>
<evidence type="ECO:0000259" key="6">
    <source>
        <dbReference type="Pfam" id="PF05916"/>
    </source>
</evidence>
<dbReference type="HOGENOM" id="CLU_078274_2_2_1"/>
<comment type="subunit">
    <text evidence="5">Component of the GINS complex.</text>
</comment>
<evidence type="ECO:0000256" key="3">
    <source>
        <dbReference type="ARBA" id="ARBA00022705"/>
    </source>
</evidence>
<dbReference type="Proteomes" id="UP000014500">
    <property type="component" value="Unassembled WGS sequence"/>
</dbReference>
<dbReference type="InterPro" id="IPR007257">
    <property type="entry name" value="GINS_Psf2"/>
</dbReference>
<evidence type="ECO:0000256" key="4">
    <source>
        <dbReference type="ARBA" id="ARBA00023242"/>
    </source>
</evidence>
<comment type="subcellular location">
    <subcellularLocation>
        <location evidence="1 5">Nucleus</location>
    </subcellularLocation>
</comment>
<sequence>MRTCRQGALSATGTDQKAGKKRVKIEKCCIVSAMLTTAQIEFLAEKEPIKIVPSFSHAKIYLISGDIGPFTASLPVYVPLWLAINLKQRQRCRIIPPEWMNATMLEEKKQEESESAVFTKLPSNHFVEITQLLLTNAIADVPHADEIRTLVKDIWDLRMSKLRNSVDTFVKSDSSHAKLDHLTILEINTVRSFLIMALDHMYNLRRTLISTPDDDSQTQD</sequence>
<dbReference type="Pfam" id="PF25005">
    <property type="entry name" value="PSF2_N"/>
    <property type="match status" value="1"/>
</dbReference>
<dbReference type="CDD" id="cd21694">
    <property type="entry name" value="GINS_B_Psf2"/>
    <property type="match status" value="1"/>
</dbReference>
<reference evidence="9" key="1">
    <citation type="submission" date="2011-05" db="EMBL/GenBank/DDBJ databases">
        <authorList>
            <person name="Richards S.R."/>
            <person name="Qu J."/>
            <person name="Jiang H."/>
            <person name="Jhangiani S.N."/>
            <person name="Agravi P."/>
            <person name="Goodspeed R."/>
            <person name="Gross S."/>
            <person name="Mandapat C."/>
            <person name="Jackson L."/>
            <person name="Mathew T."/>
            <person name="Pu L."/>
            <person name="Thornton R."/>
            <person name="Saada N."/>
            <person name="Wilczek-Boney K.B."/>
            <person name="Lee S."/>
            <person name="Kovar C."/>
            <person name="Wu Y."/>
            <person name="Scherer S.E."/>
            <person name="Worley K.C."/>
            <person name="Muzny D.M."/>
            <person name="Gibbs R."/>
        </authorList>
    </citation>
    <scope>NUCLEOTIDE SEQUENCE</scope>
    <source>
        <strain evidence="9">Brora</strain>
    </source>
</reference>
<dbReference type="PANTHER" id="PTHR12772">
    <property type="entry name" value="DNA REPLICATION COMPLEX GINS PROTEIN PSF2"/>
    <property type="match status" value="1"/>
</dbReference>
<keyword evidence="9" id="KW-1185">Reference proteome</keyword>
<dbReference type="Pfam" id="PF05916">
    <property type="entry name" value="Sld5"/>
    <property type="match status" value="1"/>
</dbReference>
<dbReference type="GO" id="GO:0006260">
    <property type="term" value="P:DNA replication"/>
    <property type="evidence" value="ECO:0007669"/>
    <property type="project" value="UniProtKB-KW"/>
</dbReference>
<feature type="domain" description="DNA replication complex GINS protein PSF2 N-terminal" evidence="7">
    <location>
        <begin position="36"/>
        <end position="95"/>
    </location>
</feature>
<dbReference type="GO" id="GO:0000727">
    <property type="term" value="P:double-strand break repair via break-induced replication"/>
    <property type="evidence" value="ECO:0007669"/>
    <property type="project" value="TreeGrafter"/>
</dbReference>
<dbReference type="CDD" id="cd11712">
    <property type="entry name" value="GINS_A_psf2"/>
    <property type="match status" value="1"/>
</dbReference>
<name>T1J2J0_STRMM</name>
<dbReference type="AlphaFoldDB" id="T1J2J0"/>
<dbReference type="GO" id="GO:0071162">
    <property type="term" value="C:CMG complex"/>
    <property type="evidence" value="ECO:0007669"/>
    <property type="project" value="UniProtKB-ARBA"/>
</dbReference>
<protein>
    <recommendedName>
        <fullName evidence="5">DNA replication complex GINS protein PSF2</fullName>
    </recommendedName>
</protein>
<dbReference type="SUPFAM" id="SSF158573">
    <property type="entry name" value="GINS helical bundle-like"/>
    <property type="match status" value="1"/>
</dbReference>
<accession>T1J2J0</accession>
<dbReference type="InterPro" id="IPR056784">
    <property type="entry name" value="PSF2_N"/>
</dbReference>
<dbReference type="EnsemblMetazoa" id="SMAR007784-RA">
    <property type="protein sequence ID" value="SMAR007784-PA"/>
    <property type="gene ID" value="SMAR007784"/>
</dbReference>
<evidence type="ECO:0000259" key="7">
    <source>
        <dbReference type="Pfam" id="PF25005"/>
    </source>
</evidence>
<dbReference type="EMBL" id="JH431806">
    <property type="status" value="NOT_ANNOTATED_CDS"/>
    <property type="molecule type" value="Genomic_DNA"/>
</dbReference>
<dbReference type="OMA" id="DSLNCMY"/>
<dbReference type="Gene3D" id="3.40.5.50">
    <property type="match status" value="1"/>
</dbReference>
<evidence type="ECO:0000313" key="9">
    <source>
        <dbReference type="Proteomes" id="UP000014500"/>
    </source>
</evidence>
<dbReference type="PIRSF" id="PIRSF028998">
    <property type="entry name" value="GINS_Psf2_subgr"/>
    <property type="match status" value="1"/>
</dbReference>
<comment type="similarity">
    <text evidence="2 5">Belongs to the GINS2/PSF2 family.</text>
</comment>
<dbReference type="eggNOG" id="KOG4071">
    <property type="taxonomic scope" value="Eukaryota"/>
</dbReference>
<dbReference type="GO" id="GO:0000811">
    <property type="term" value="C:GINS complex"/>
    <property type="evidence" value="ECO:0007669"/>
    <property type="project" value="TreeGrafter"/>
</dbReference>
<evidence type="ECO:0000313" key="8">
    <source>
        <dbReference type="EnsemblMetazoa" id="SMAR007784-PA"/>
    </source>
</evidence>
<dbReference type="STRING" id="126957.T1J2J0"/>
<dbReference type="InterPro" id="IPR021151">
    <property type="entry name" value="GINS_A"/>
</dbReference>
<dbReference type="PhylomeDB" id="T1J2J0"/>
<dbReference type="Gene3D" id="1.20.58.1020">
    <property type="match status" value="1"/>
</dbReference>
<dbReference type="InterPro" id="IPR036224">
    <property type="entry name" value="GINS_bundle-like_dom_sf"/>
</dbReference>
<proteinExistence type="inferred from homology"/>
<keyword evidence="4 5" id="KW-0539">Nucleus</keyword>
<evidence type="ECO:0000256" key="1">
    <source>
        <dbReference type="ARBA" id="ARBA00004123"/>
    </source>
</evidence>
<evidence type="ECO:0000256" key="2">
    <source>
        <dbReference type="ARBA" id="ARBA00010565"/>
    </source>
</evidence>
<keyword evidence="3 5" id="KW-0235">DNA replication</keyword>
<dbReference type="SUPFAM" id="SSF160059">
    <property type="entry name" value="PriA/YqbF domain"/>
    <property type="match status" value="1"/>
</dbReference>